<evidence type="ECO:0000256" key="7">
    <source>
        <dbReference type="ARBA" id="ARBA00023034"/>
    </source>
</evidence>
<dbReference type="EMBL" id="KK839486">
    <property type="protein sequence ID" value="KFP82246.1"/>
    <property type="molecule type" value="Genomic_DNA"/>
</dbReference>
<dbReference type="Proteomes" id="UP000053537">
    <property type="component" value="Unassembled WGS sequence"/>
</dbReference>
<evidence type="ECO:0000256" key="3">
    <source>
        <dbReference type="ARBA" id="ARBA00022490"/>
    </source>
</evidence>
<name>A0A091MYD8_9PASS</name>
<evidence type="ECO:0000256" key="1">
    <source>
        <dbReference type="ARBA" id="ARBA00004323"/>
    </source>
</evidence>
<sequence length="330" mass="36742">EAMELSANELSIYDKLSETIDLVRQTGHQCGMSEKAIEKFIKQLLERNEPQRGPPRYPVLVALYKGLLTLGLVLLTVYFVIQPYSPLPPEAPLSRAHAWGSLIGHIRLLSLPIAKKYMLERTVGGPLSSRECQDWWAAGCRQNTSALPANCTVCSAVKSLQIVTDLSELSAKHQPFLIKTGQHLSYEELKHFQSQDPELAEVIIEENSAEPWSCPFFSPRNKSVNKTWILQEFFHDSSLLSFPKTVSLESCFLIRRPDLGNKSYSLHSLFAVGSGQLTLTVVPLDTCRGHCEMFKVELEAGDFGYASTDYWTMSFVAKGTEPAVVCDGAA</sequence>
<proteinExistence type="predicted"/>
<feature type="transmembrane region" description="Helical" evidence="9">
    <location>
        <begin position="57"/>
        <end position="81"/>
    </location>
</feature>
<evidence type="ECO:0000256" key="2">
    <source>
        <dbReference type="ARBA" id="ARBA00004496"/>
    </source>
</evidence>
<feature type="non-terminal residue" evidence="10">
    <location>
        <position position="1"/>
    </location>
</feature>
<protein>
    <submittedName>
        <fullName evidence="10">Bombesin receptor-activated protein C6orf89</fullName>
    </submittedName>
</protein>
<dbReference type="GO" id="GO:0005730">
    <property type="term" value="C:nucleolus"/>
    <property type="evidence" value="ECO:0007669"/>
    <property type="project" value="TreeGrafter"/>
</dbReference>
<dbReference type="PANTHER" id="PTHR35259">
    <property type="entry name" value="BOMBESIN RECEPTOR-ACTIVATED PROTEIN C6ORF89"/>
    <property type="match status" value="1"/>
</dbReference>
<comment type="subcellular location">
    <subcellularLocation>
        <location evidence="2">Cytoplasm</location>
    </subcellularLocation>
    <subcellularLocation>
        <location evidence="1">Golgi apparatus membrane</location>
        <topology evidence="1">Single-pass type II membrane protein</topology>
    </subcellularLocation>
</comment>
<keyword evidence="3" id="KW-0963">Cytoplasm</keyword>
<dbReference type="GO" id="GO:0000139">
    <property type="term" value="C:Golgi membrane"/>
    <property type="evidence" value="ECO:0007669"/>
    <property type="project" value="UniProtKB-SubCell"/>
</dbReference>
<keyword evidence="10" id="KW-0675">Receptor</keyword>
<keyword evidence="11" id="KW-1185">Reference proteome</keyword>
<evidence type="ECO:0000256" key="5">
    <source>
        <dbReference type="ARBA" id="ARBA00022968"/>
    </source>
</evidence>
<keyword evidence="6 9" id="KW-1133">Transmembrane helix</keyword>
<organism evidence="10 11">
    <name type="scientific">Acanthisitta chloris</name>
    <name type="common">rifleman</name>
    <dbReference type="NCBI Taxonomy" id="57068"/>
    <lineage>
        <taxon>Eukaryota</taxon>
        <taxon>Metazoa</taxon>
        <taxon>Chordata</taxon>
        <taxon>Craniata</taxon>
        <taxon>Vertebrata</taxon>
        <taxon>Euteleostomi</taxon>
        <taxon>Archelosauria</taxon>
        <taxon>Archosauria</taxon>
        <taxon>Dinosauria</taxon>
        <taxon>Saurischia</taxon>
        <taxon>Theropoda</taxon>
        <taxon>Coelurosauria</taxon>
        <taxon>Aves</taxon>
        <taxon>Neognathae</taxon>
        <taxon>Neoaves</taxon>
        <taxon>Telluraves</taxon>
        <taxon>Australaves</taxon>
        <taxon>Passeriformes</taxon>
        <taxon>Acanthisittidae</taxon>
        <taxon>Acanthisitta</taxon>
    </lineage>
</organism>
<evidence type="ECO:0000256" key="8">
    <source>
        <dbReference type="ARBA" id="ARBA00023136"/>
    </source>
</evidence>
<evidence type="ECO:0000256" key="9">
    <source>
        <dbReference type="SAM" id="Phobius"/>
    </source>
</evidence>
<dbReference type="AlphaFoldDB" id="A0A091MYD8"/>
<keyword evidence="4 9" id="KW-0812">Transmembrane</keyword>
<accession>A0A091MYD8</accession>
<keyword evidence="8 9" id="KW-0472">Membrane</keyword>
<evidence type="ECO:0000256" key="6">
    <source>
        <dbReference type="ARBA" id="ARBA00022989"/>
    </source>
</evidence>
<dbReference type="InterPro" id="IPR038757">
    <property type="entry name" value="BRAP"/>
</dbReference>
<feature type="non-terminal residue" evidence="10">
    <location>
        <position position="330"/>
    </location>
</feature>
<keyword evidence="7" id="KW-0333">Golgi apparatus</keyword>
<dbReference type="PANTHER" id="PTHR35259:SF1">
    <property type="entry name" value="BOMBESIN RECEPTOR-ACTIVATED PROTEIN C6ORF89"/>
    <property type="match status" value="1"/>
</dbReference>
<reference evidence="10 11" key="1">
    <citation type="submission" date="2014-04" db="EMBL/GenBank/DDBJ databases">
        <title>Genome evolution of avian class.</title>
        <authorList>
            <person name="Zhang G."/>
            <person name="Li C."/>
        </authorList>
    </citation>
    <scope>NUCLEOTIDE SEQUENCE [LARGE SCALE GENOMIC DNA]</scope>
    <source>
        <strain evidence="10">BGI_N310</strain>
    </source>
</reference>
<evidence type="ECO:0000313" key="10">
    <source>
        <dbReference type="EMBL" id="KFP82246.1"/>
    </source>
</evidence>
<evidence type="ECO:0000313" key="11">
    <source>
        <dbReference type="Proteomes" id="UP000053537"/>
    </source>
</evidence>
<keyword evidence="5" id="KW-0735">Signal-anchor</keyword>
<evidence type="ECO:0000256" key="4">
    <source>
        <dbReference type="ARBA" id="ARBA00022692"/>
    </source>
</evidence>
<gene>
    <name evidence="10" type="ORF">N310_02646</name>
</gene>